<sequence>MSQWPYPVDKSIASAEYRRFRLLLRQLREEAGLTQTQVAERLDEPQSFVSKYESGERRLDVVETQHVAEALGTTLAAVVERLTQ</sequence>
<reference evidence="2 3" key="1">
    <citation type="submission" date="2018-11" db="EMBL/GenBank/DDBJ databases">
        <title>Sequencing the genomes of 1000 actinobacteria strains.</title>
        <authorList>
            <person name="Klenk H.-P."/>
        </authorList>
    </citation>
    <scope>NUCLEOTIDE SEQUENCE [LARGE SCALE GENOMIC DNA]</scope>
    <source>
        <strain evidence="2 3">DSM 44231</strain>
    </source>
</reference>
<feature type="domain" description="HTH cro/C1-type" evidence="1">
    <location>
        <begin position="24"/>
        <end position="78"/>
    </location>
</feature>
<protein>
    <submittedName>
        <fullName evidence="2">Helix-turn-helix protein</fullName>
    </submittedName>
</protein>
<dbReference type="EMBL" id="RJKM01000001">
    <property type="protein sequence ID" value="ROP38974.1"/>
    <property type="molecule type" value="Genomic_DNA"/>
</dbReference>
<dbReference type="PROSITE" id="PS50943">
    <property type="entry name" value="HTH_CROC1"/>
    <property type="match status" value="1"/>
</dbReference>
<name>A0A3N1H8X6_9PSEU</name>
<comment type="caution">
    <text evidence="2">The sequence shown here is derived from an EMBL/GenBank/DDBJ whole genome shotgun (WGS) entry which is preliminary data.</text>
</comment>
<evidence type="ECO:0000313" key="2">
    <source>
        <dbReference type="EMBL" id="ROP38974.1"/>
    </source>
</evidence>
<dbReference type="Pfam" id="PF01381">
    <property type="entry name" value="HTH_3"/>
    <property type="match status" value="1"/>
</dbReference>
<dbReference type="SMART" id="SM00530">
    <property type="entry name" value="HTH_XRE"/>
    <property type="match status" value="1"/>
</dbReference>
<dbReference type="GO" id="GO:0003677">
    <property type="term" value="F:DNA binding"/>
    <property type="evidence" value="ECO:0007669"/>
    <property type="project" value="InterPro"/>
</dbReference>
<dbReference type="Proteomes" id="UP000268727">
    <property type="component" value="Unassembled WGS sequence"/>
</dbReference>
<dbReference type="AlphaFoldDB" id="A0A3N1H8X6"/>
<accession>A0A3N1H8X6</accession>
<evidence type="ECO:0000259" key="1">
    <source>
        <dbReference type="PROSITE" id="PS50943"/>
    </source>
</evidence>
<dbReference type="InterPro" id="IPR010982">
    <property type="entry name" value="Lambda_DNA-bd_dom_sf"/>
</dbReference>
<keyword evidence="3" id="KW-1185">Reference proteome</keyword>
<gene>
    <name evidence="2" type="ORF">EDD40_4342</name>
</gene>
<proteinExistence type="predicted"/>
<dbReference type="Gene3D" id="1.10.260.40">
    <property type="entry name" value="lambda repressor-like DNA-binding domains"/>
    <property type="match status" value="1"/>
</dbReference>
<organism evidence="2 3">
    <name type="scientific">Saccharothrix texasensis</name>
    <dbReference type="NCBI Taxonomy" id="103734"/>
    <lineage>
        <taxon>Bacteria</taxon>
        <taxon>Bacillati</taxon>
        <taxon>Actinomycetota</taxon>
        <taxon>Actinomycetes</taxon>
        <taxon>Pseudonocardiales</taxon>
        <taxon>Pseudonocardiaceae</taxon>
        <taxon>Saccharothrix</taxon>
    </lineage>
</organism>
<dbReference type="SUPFAM" id="SSF47413">
    <property type="entry name" value="lambda repressor-like DNA-binding domains"/>
    <property type="match status" value="1"/>
</dbReference>
<dbReference type="InterPro" id="IPR001387">
    <property type="entry name" value="Cro/C1-type_HTH"/>
</dbReference>
<dbReference type="CDD" id="cd00093">
    <property type="entry name" value="HTH_XRE"/>
    <property type="match status" value="1"/>
</dbReference>
<evidence type="ECO:0000313" key="3">
    <source>
        <dbReference type="Proteomes" id="UP000268727"/>
    </source>
</evidence>